<dbReference type="InParanoid" id="A0A165M040"/>
<name>A0A165M040_EXIGL</name>
<feature type="compositionally biased region" description="Acidic residues" evidence="1">
    <location>
        <begin position="198"/>
        <end position="207"/>
    </location>
</feature>
<feature type="region of interest" description="Disordered" evidence="1">
    <location>
        <begin position="140"/>
        <end position="261"/>
    </location>
</feature>
<accession>A0A165M040</accession>
<feature type="compositionally biased region" description="Low complexity" evidence="1">
    <location>
        <begin position="164"/>
        <end position="197"/>
    </location>
</feature>
<sequence length="639" mass="69006">MQYAVKRTSGGGAGRISSSYRDVHRRYLVRPSIQLPHVGRRPTYGCWLTIALLKPGGRNLEPGSASLSLPLSRASRPFLSTFPSTQRSCTMAWYAPFSYVSQVAGLATRSAERMAPTTTKRVPPEDTELVSVHRREYERGAPIPPFDDQHLAYPPTRVPHAFQSSSHSSAAPPALPVASSTASSDDDSGYASAPFDWDSSDSSDEEYTTSSLDDLKRDRARLSRNMHPPSPATSQASTRRLPVSSPRPYNPDDSDDDWTMPVKSMQNAGQTADVATTHLRAAQGVAPVASSSFSVHPLEDDVTMEDVSLVPRAFSNVTRTAARGAPPSILRIPALASAVRTPAPAAVATTRVHAAGHAATNTTAPRAAVALARPRYPLPPPVTGKRTHAVEEESALHKKARVVKSGKQARRMTGRSNGQSAVHADEDAMQVDEQKVTAPAQKVSNASSSRSSSGIPRALGNSFAGKGSVQGATIKTLEIVSSEDDMVLKVVDEHDREHIRPPATLAHTNVPRLVLTDTIFAPHVSSLSKTGELASIRELYVRVTGPYVPSPLWVFEAQAPVLRLPKLERVVLLAEDEDALVSPSVRWDRVVHLLGSLVARCPSRKPDVEIRKVTVKGWKTHLEELEAVGVFSGLTTRED</sequence>
<evidence type="ECO:0000313" key="2">
    <source>
        <dbReference type="EMBL" id="KZV98575.1"/>
    </source>
</evidence>
<feature type="region of interest" description="Disordered" evidence="1">
    <location>
        <begin position="374"/>
        <end position="462"/>
    </location>
</feature>
<dbReference type="EMBL" id="KV425917">
    <property type="protein sequence ID" value="KZV98575.1"/>
    <property type="molecule type" value="Genomic_DNA"/>
</dbReference>
<evidence type="ECO:0000313" key="3">
    <source>
        <dbReference type="Proteomes" id="UP000077266"/>
    </source>
</evidence>
<gene>
    <name evidence="2" type="ORF">EXIGLDRAFT_298838</name>
</gene>
<evidence type="ECO:0000256" key="1">
    <source>
        <dbReference type="SAM" id="MobiDB-lite"/>
    </source>
</evidence>
<feature type="compositionally biased region" description="Low complexity" evidence="1">
    <location>
        <begin position="444"/>
        <end position="453"/>
    </location>
</feature>
<proteinExistence type="predicted"/>
<organism evidence="2 3">
    <name type="scientific">Exidia glandulosa HHB12029</name>
    <dbReference type="NCBI Taxonomy" id="1314781"/>
    <lineage>
        <taxon>Eukaryota</taxon>
        <taxon>Fungi</taxon>
        <taxon>Dikarya</taxon>
        <taxon>Basidiomycota</taxon>
        <taxon>Agaricomycotina</taxon>
        <taxon>Agaricomycetes</taxon>
        <taxon>Auriculariales</taxon>
        <taxon>Exidiaceae</taxon>
        <taxon>Exidia</taxon>
    </lineage>
</organism>
<dbReference type="AlphaFoldDB" id="A0A165M040"/>
<feature type="compositionally biased region" description="Basic residues" evidence="1">
    <location>
        <begin position="397"/>
        <end position="413"/>
    </location>
</feature>
<reference evidence="2 3" key="1">
    <citation type="journal article" date="2016" name="Mol. Biol. Evol.">
        <title>Comparative Genomics of Early-Diverging Mushroom-Forming Fungi Provides Insights into the Origins of Lignocellulose Decay Capabilities.</title>
        <authorList>
            <person name="Nagy L.G."/>
            <person name="Riley R."/>
            <person name="Tritt A."/>
            <person name="Adam C."/>
            <person name="Daum C."/>
            <person name="Floudas D."/>
            <person name="Sun H."/>
            <person name="Yadav J.S."/>
            <person name="Pangilinan J."/>
            <person name="Larsson K.H."/>
            <person name="Matsuura K."/>
            <person name="Barry K."/>
            <person name="Labutti K."/>
            <person name="Kuo R."/>
            <person name="Ohm R.A."/>
            <person name="Bhattacharya S.S."/>
            <person name="Shirouzu T."/>
            <person name="Yoshinaga Y."/>
            <person name="Martin F.M."/>
            <person name="Grigoriev I.V."/>
            <person name="Hibbett D.S."/>
        </authorList>
    </citation>
    <scope>NUCLEOTIDE SEQUENCE [LARGE SCALE GENOMIC DNA]</scope>
    <source>
        <strain evidence="2 3">HHB12029</strain>
    </source>
</reference>
<keyword evidence="3" id="KW-1185">Reference proteome</keyword>
<protein>
    <submittedName>
        <fullName evidence="2">Uncharacterized protein</fullName>
    </submittedName>
</protein>
<dbReference type="Proteomes" id="UP000077266">
    <property type="component" value="Unassembled WGS sequence"/>
</dbReference>